<dbReference type="Proteomes" id="UP001236657">
    <property type="component" value="Chromosome"/>
</dbReference>
<dbReference type="EMBL" id="CP133218">
    <property type="protein sequence ID" value="WML91368.1"/>
    <property type="molecule type" value="Genomic_DNA"/>
</dbReference>
<proteinExistence type="predicted"/>
<evidence type="ECO:0000313" key="2">
    <source>
        <dbReference type="Proteomes" id="UP001236657"/>
    </source>
</evidence>
<protein>
    <submittedName>
        <fullName evidence="1">Uncharacterized protein</fullName>
    </submittedName>
</protein>
<organism evidence="1 2">
    <name type="scientific">Thiothrix lacustris</name>
    <dbReference type="NCBI Taxonomy" id="525917"/>
    <lineage>
        <taxon>Bacteria</taxon>
        <taxon>Pseudomonadati</taxon>
        <taxon>Pseudomonadota</taxon>
        <taxon>Gammaproteobacteria</taxon>
        <taxon>Thiotrichales</taxon>
        <taxon>Thiotrichaceae</taxon>
        <taxon>Thiothrix</taxon>
    </lineage>
</organism>
<keyword evidence="2" id="KW-1185">Reference proteome</keyword>
<accession>A0ABY9MS73</accession>
<reference evidence="1 2" key="1">
    <citation type="submission" date="2023-08" db="EMBL/GenBank/DDBJ databases">
        <title>New molecular markers tilS and rpoB for phylogenetic and monitoring studies of the genus Thiothrix biodiversity.</title>
        <authorList>
            <person name="Ravin N.V."/>
            <person name="Smolyakov D."/>
            <person name="Markov N.D."/>
            <person name="Beletsky A.V."/>
            <person name="Mardanov A.V."/>
            <person name="Rudenko T.S."/>
            <person name="Grabovich M.Y."/>
        </authorList>
    </citation>
    <scope>NUCLEOTIDE SEQUENCE [LARGE SCALE GENOMIC DNA]</scope>
    <source>
        <strain evidence="1 2">MK1</strain>
    </source>
</reference>
<gene>
    <name evidence="1" type="ORF">RCF98_03210</name>
</gene>
<evidence type="ECO:0000313" key="1">
    <source>
        <dbReference type="EMBL" id="WML91368.1"/>
    </source>
</evidence>
<dbReference type="RefSeq" id="WP_281169625.1">
    <property type="nucleotide sequence ID" value="NZ_CP133218.1"/>
</dbReference>
<sequence>MSPPLEETKLFLRIMGKGFDRDDFISLLAYMGFTTLYRKTG</sequence>
<name>A0ABY9MS73_9GAMM</name>